<evidence type="ECO:0000256" key="1">
    <source>
        <dbReference type="SAM" id="Coils"/>
    </source>
</evidence>
<dbReference type="OrthoDB" id="7353511at2"/>
<dbReference type="Gene3D" id="1.20.120.1490">
    <property type="match status" value="1"/>
</dbReference>
<evidence type="ECO:0000313" key="4">
    <source>
        <dbReference type="EMBL" id="MYZ47457.1"/>
    </source>
</evidence>
<feature type="region of interest" description="Disordered" evidence="2">
    <location>
        <begin position="19"/>
        <end position="38"/>
    </location>
</feature>
<comment type="caution">
    <text evidence="4">The sequence shown here is derived from an EMBL/GenBank/DDBJ whole genome shotgun (WGS) entry which is preliminary data.</text>
</comment>
<gene>
    <name evidence="4" type="ORF">E4O86_07005</name>
</gene>
<dbReference type="InterPro" id="IPR025961">
    <property type="entry name" value="Metal_resist"/>
</dbReference>
<keyword evidence="1" id="KW-0175">Coiled coil</keyword>
<sequence length="175" mass="19022">MHSILVAILAFSFISSAPAETAHPAEEQARPIERQLSPDEMTDIRAGHGRAMSLAAEINGYPGPDLVLGLSDALGLDDEQKREVEEIAAEMQTEAGELRARLAQQEAALDRAFADQTITPEGLSAAILEINRTQAQIRTAYLRHHIATAAVLDPAQRARYAELRGYSSPARQARL</sequence>
<name>A0A964T4P6_9HYPH</name>
<evidence type="ECO:0000313" key="5">
    <source>
        <dbReference type="Proteomes" id="UP000773614"/>
    </source>
</evidence>
<feature type="chain" id="PRO_5037655171" evidence="3">
    <location>
        <begin position="20"/>
        <end position="175"/>
    </location>
</feature>
<dbReference type="AlphaFoldDB" id="A0A964T4P6"/>
<dbReference type="Pfam" id="PF13801">
    <property type="entry name" value="Metal_resist"/>
    <property type="match status" value="1"/>
</dbReference>
<evidence type="ECO:0000256" key="2">
    <source>
        <dbReference type="SAM" id="MobiDB-lite"/>
    </source>
</evidence>
<organism evidence="4 5">
    <name type="scientific">Propylenella binzhouense</name>
    <dbReference type="NCBI Taxonomy" id="2555902"/>
    <lineage>
        <taxon>Bacteria</taxon>
        <taxon>Pseudomonadati</taxon>
        <taxon>Pseudomonadota</taxon>
        <taxon>Alphaproteobacteria</taxon>
        <taxon>Hyphomicrobiales</taxon>
        <taxon>Propylenellaceae</taxon>
        <taxon>Propylenella</taxon>
    </lineage>
</organism>
<proteinExistence type="predicted"/>
<dbReference type="Proteomes" id="UP000773614">
    <property type="component" value="Unassembled WGS sequence"/>
</dbReference>
<protein>
    <submittedName>
        <fullName evidence="4">Periplasmic heavy metal sensor</fullName>
    </submittedName>
</protein>
<feature type="signal peptide" evidence="3">
    <location>
        <begin position="1"/>
        <end position="19"/>
    </location>
</feature>
<dbReference type="RefSeq" id="WP_161139804.1">
    <property type="nucleotide sequence ID" value="NZ_SPKJ01000015.1"/>
</dbReference>
<feature type="compositionally biased region" description="Basic and acidic residues" evidence="2">
    <location>
        <begin position="23"/>
        <end position="38"/>
    </location>
</feature>
<dbReference type="EMBL" id="SPKJ01000015">
    <property type="protein sequence ID" value="MYZ47457.1"/>
    <property type="molecule type" value="Genomic_DNA"/>
</dbReference>
<accession>A0A964T4P6</accession>
<keyword evidence="3" id="KW-0732">Signal</keyword>
<keyword evidence="5" id="KW-1185">Reference proteome</keyword>
<evidence type="ECO:0000256" key="3">
    <source>
        <dbReference type="SAM" id="SignalP"/>
    </source>
</evidence>
<feature type="coiled-coil region" evidence="1">
    <location>
        <begin position="81"/>
        <end position="115"/>
    </location>
</feature>
<reference evidence="4" key="1">
    <citation type="submission" date="2019-03" db="EMBL/GenBank/DDBJ databases">
        <title>Afifella sp. nov., isolated from activated sludge.</title>
        <authorList>
            <person name="Li Q."/>
            <person name="Liu Y."/>
        </authorList>
    </citation>
    <scope>NUCLEOTIDE SEQUENCE</scope>
    <source>
        <strain evidence="4">L72</strain>
    </source>
</reference>